<evidence type="ECO:0000256" key="5">
    <source>
        <dbReference type="ARBA" id="ARBA00022989"/>
    </source>
</evidence>
<evidence type="ECO:0000313" key="10">
    <source>
        <dbReference type="EMBL" id="CAG8591119.1"/>
    </source>
</evidence>
<dbReference type="InterPro" id="IPR007305">
    <property type="entry name" value="Vesicle_transpt_Got1/SFT2"/>
</dbReference>
<keyword evidence="4 8" id="KW-0653">Protein transport</keyword>
<feature type="transmembrane region" description="Helical" evidence="8">
    <location>
        <begin position="112"/>
        <end position="130"/>
    </location>
</feature>
<keyword evidence="2 8" id="KW-0813">Transport</keyword>
<dbReference type="GO" id="GO:0016192">
    <property type="term" value="P:vesicle-mediated transport"/>
    <property type="evidence" value="ECO:0007669"/>
    <property type="project" value="InterPro"/>
</dbReference>
<gene>
    <name evidence="10" type="ORF">AGERDE_LOCUS8612</name>
</gene>
<dbReference type="Pfam" id="PF04178">
    <property type="entry name" value="Got1"/>
    <property type="match status" value="1"/>
</dbReference>
<dbReference type="InterPro" id="IPR011691">
    <property type="entry name" value="Vesicle_transpt_SFT2"/>
</dbReference>
<proteinExistence type="inferred from homology"/>
<organism evidence="10 11">
    <name type="scientific">Ambispora gerdemannii</name>
    <dbReference type="NCBI Taxonomy" id="144530"/>
    <lineage>
        <taxon>Eukaryota</taxon>
        <taxon>Fungi</taxon>
        <taxon>Fungi incertae sedis</taxon>
        <taxon>Mucoromycota</taxon>
        <taxon>Glomeromycotina</taxon>
        <taxon>Glomeromycetes</taxon>
        <taxon>Archaeosporales</taxon>
        <taxon>Ambisporaceae</taxon>
        <taxon>Ambispora</taxon>
    </lineage>
</organism>
<feature type="region of interest" description="Disordered" evidence="9">
    <location>
        <begin position="12"/>
        <end position="38"/>
    </location>
</feature>
<dbReference type="OrthoDB" id="660759at2759"/>
<evidence type="ECO:0000256" key="6">
    <source>
        <dbReference type="ARBA" id="ARBA00023136"/>
    </source>
</evidence>
<evidence type="ECO:0000256" key="8">
    <source>
        <dbReference type="RuleBase" id="RU363111"/>
    </source>
</evidence>
<evidence type="ECO:0000256" key="7">
    <source>
        <dbReference type="ARBA" id="ARBA00025800"/>
    </source>
</evidence>
<evidence type="ECO:0000256" key="9">
    <source>
        <dbReference type="SAM" id="MobiDB-lite"/>
    </source>
</evidence>
<dbReference type="PANTHER" id="PTHR23137">
    <property type="entry name" value="VESICLE TRANSPORT PROTEIN-RELATED"/>
    <property type="match status" value="1"/>
</dbReference>
<evidence type="ECO:0000256" key="1">
    <source>
        <dbReference type="ARBA" id="ARBA00004141"/>
    </source>
</evidence>
<feature type="non-terminal residue" evidence="10">
    <location>
        <position position="209"/>
    </location>
</feature>
<feature type="transmembrane region" description="Helical" evidence="8">
    <location>
        <begin position="150"/>
        <end position="168"/>
    </location>
</feature>
<reference evidence="10" key="1">
    <citation type="submission" date="2021-06" db="EMBL/GenBank/DDBJ databases">
        <authorList>
            <person name="Kallberg Y."/>
            <person name="Tangrot J."/>
            <person name="Rosling A."/>
        </authorList>
    </citation>
    <scope>NUCLEOTIDE SEQUENCE</scope>
    <source>
        <strain evidence="10">MT106</strain>
    </source>
</reference>
<dbReference type="GO" id="GO:0000139">
    <property type="term" value="C:Golgi membrane"/>
    <property type="evidence" value="ECO:0007669"/>
    <property type="project" value="UniProtKB-SubCell"/>
</dbReference>
<keyword evidence="3 8" id="KW-0812">Transmembrane</keyword>
<keyword evidence="6 8" id="KW-0472">Membrane</keyword>
<comment type="caution">
    <text evidence="10">The sequence shown here is derived from an EMBL/GenBank/DDBJ whole genome shotgun (WGS) entry which is preliminary data.</text>
</comment>
<sequence>MPGEQQFRDTLNSLGWGSSNTRSNGISLPTSNNGNSTPFSRLTETTSSFFGSVGNRVQGYIPLVNNQEEESLFTLNRWQRLTGFGVLLLSGALCFVLAFLTIPLLPIKPRKFAVTYTMGSLLVLASFSMLKGPIEYLKHIFSMERLAFTLAYLGSMIATLYFAVVHYTSGRAYMVLYKWYVVSYFPGGVNTLQMGTRMFANQASNILPL</sequence>
<feature type="transmembrane region" description="Helical" evidence="8">
    <location>
        <begin position="81"/>
        <end position="105"/>
    </location>
</feature>
<dbReference type="PANTHER" id="PTHR23137:SF36">
    <property type="entry name" value="VESICLE TRANSPORT PROTEIN SFT2C"/>
    <property type="match status" value="1"/>
</dbReference>
<keyword evidence="11" id="KW-1185">Reference proteome</keyword>
<evidence type="ECO:0000256" key="3">
    <source>
        <dbReference type="ARBA" id="ARBA00022692"/>
    </source>
</evidence>
<accession>A0A9N9C8N7</accession>
<keyword evidence="5 8" id="KW-1133">Transmembrane helix</keyword>
<dbReference type="GO" id="GO:0015031">
    <property type="term" value="P:protein transport"/>
    <property type="evidence" value="ECO:0007669"/>
    <property type="project" value="UniProtKB-KW"/>
</dbReference>
<dbReference type="Proteomes" id="UP000789831">
    <property type="component" value="Unassembled WGS sequence"/>
</dbReference>
<evidence type="ECO:0000256" key="2">
    <source>
        <dbReference type="ARBA" id="ARBA00022448"/>
    </source>
</evidence>
<comment type="similarity">
    <text evidence="7 8">Belongs to the SFT2 family.</text>
</comment>
<evidence type="ECO:0000313" key="11">
    <source>
        <dbReference type="Proteomes" id="UP000789831"/>
    </source>
</evidence>
<name>A0A9N9C8N7_9GLOM</name>
<dbReference type="AlphaFoldDB" id="A0A9N9C8N7"/>
<comment type="function">
    <text evidence="8">Nonessential protein required for the fusion of transport vesicles derived from the endocytic pathway with the Golgi complex.</text>
</comment>
<comment type="subcellular location">
    <subcellularLocation>
        <location evidence="8">Golgi apparatus membrane</location>
        <topology evidence="8">Multi-pass membrane protein</topology>
    </subcellularLocation>
    <subcellularLocation>
        <location evidence="1">Membrane</location>
        <topology evidence="1">Multi-pass membrane protein</topology>
    </subcellularLocation>
</comment>
<dbReference type="EMBL" id="CAJVPL010001877">
    <property type="protein sequence ID" value="CAG8591119.1"/>
    <property type="molecule type" value="Genomic_DNA"/>
</dbReference>
<protein>
    <recommendedName>
        <fullName evidence="8">Protein transport protein SFT2</fullName>
    </recommendedName>
</protein>
<comment type="caution">
    <text evidence="8">Lacks conserved residue(s) required for the propagation of feature annotation.</text>
</comment>
<evidence type="ECO:0000256" key="4">
    <source>
        <dbReference type="ARBA" id="ARBA00022927"/>
    </source>
</evidence>
<keyword evidence="8" id="KW-0333">Golgi apparatus</keyword>